<feature type="compositionally biased region" description="Polar residues" evidence="7">
    <location>
        <begin position="1177"/>
        <end position="1194"/>
    </location>
</feature>
<evidence type="ECO:0000256" key="5">
    <source>
        <dbReference type="PROSITE-ProRule" id="PRU00283"/>
    </source>
</evidence>
<feature type="compositionally biased region" description="Basic and acidic residues" evidence="7">
    <location>
        <begin position="1010"/>
        <end position="1051"/>
    </location>
</feature>
<feature type="region of interest" description="Disordered" evidence="7">
    <location>
        <begin position="502"/>
        <end position="532"/>
    </location>
</feature>
<evidence type="ECO:0000256" key="6">
    <source>
        <dbReference type="SAM" id="Coils"/>
    </source>
</evidence>
<dbReference type="GO" id="GO:0015630">
    <property type="term" value="C:microtubule cytoskeleton"/>
    <property type="evidence" value="ECO:0007669"/>
    <property type="project" value="UniProtKB-ARBA"/>
</dbReference>
<feature type="domain" description="Kinesin motor" evidence="8">
    <location>
        <begin position="5"/>
        <end position="332"/>
    </location>
</feature>
<dbReference type="PANTHER" id="PTHR47968:SF67">
    <property type="entry name" value="KINESIN MOTOR DOMAIN-CONTAINING PROTEIN"/>
    <property type="match status" value="1"/>
</dbReference>
<keyword evidence="5" id="KW-0505">Motor protein</keyword>
<organism evidence="9">
    <name type="scientific">Menopon gallinae</name>
    <name type="common">poultry shaft louse</name>
    <dbReference type="NCBI Taxonomy" id="328185"/>
    <lineage>
        <taxon>Eukaryota</taxon>
        <taxon>Metazoa</taxon>
        <taxon>Ecdysozoa</taxon>
        <taxon>Arthropoda</taxon>
        <taxon>Hexapoda</taxon>
        <taxon>Insecta</taxon>
        <taxon>Pterygota</taxon>
        <taxon>Neoptera</taxon>
        <taxon>Paraneoptera</taxon>
        <taxon>Psocodea</taxon>
        <taxon>Troctomorpha</taxon>
        <taxon>Phthiraptera</taxon>
        <taxon>Amblycera</taxon>
        <taxon>Menoponidae</taxon>
        <taxon>Menopon</taxon>
    </lineage>
</organism>
<evidence type="ECO:0000313" key="9">
    <source>
        <dbReference type="EMBL" id="KAL0270881.1"/>
    </source>
</evidence>
<feature type="compositionally biased region" description="Basic and acidic residues" evidence="7">
    <location>
        <begin position="1162"/>
        <end position="1176"/>
    </location>
</feature>
<feature type="compositionally biased region" description="Basic and acidic residues" evidence="7">
    <location>
        <begin position="1550"/>
        <end position="1565"/>
    </location>
</feature>
<dbReference type="InterPro" id="IPR019821">
    <property type="entry name" value="Kinesin_motor_CS"/>
</dbReference>
<dbReference type="CDD" id="cd00106">
    <property type="entry name" value="KISc"/>
    <property type="match status" value="1"/>
</dbReference>
<feature type="compositionally biased region" description="Basic and acidic residues" evidence="7">
    <location>
        <begin position="1290"/>
        <end position="1305"/>
    </location>
</feature>
<feature type="compositionally biased region" description="Polar residues" evidence="7">
    <location>
        <begin position="1277"/>
        <end position="1289"/>
    </location>
</feature>
<feature type="compositionally biased region" description="Polar residues" evidence="7">
    <location>
        <begin position="866"/>
        <end position="883"/>
    </location>
</feature>
<feature type="compositionally biased region" description="Basic and acidic residues" evidence="7">
    <location>
        <begin position="1524"/>
        <end position="1539"/>
    </location>
</feature>
<evidence type="ECO:0000256" key="3">
    <source>
        <dbReference type="ARBA" id="ARBA00022840"/>
    </source>
</evidence>
<feature type="compositionally biased region" description="Basic and acidic residues" evidence="7">
    <location>
        <begin position="1235"/>
        <end position="1253"/>
    </location>
</feature>
<dbReference type="SUPFAM" id="SSF52540">
    <property type="entry name" value="P-loop containing nucleoside triphosphate hydrolases"/>
    <property type="match status" value="1"/>
</dbReference>
<sequence>MITRKIEVFGRIKPASEHSKIKDFVVEEGSNNDTIIYSNAKHPTLSRAFRFRKVFQSPSSTQEDVFECAAKPVLENLLIGYSGTIFAYGQTGTGKTYTMTGDFTVYEERGIIPRTIQFLFHSLKETSTVTISYFEIYNEHGYDLIGFHPSANAVELQQVNVLEDAKGNLHFRNLSSHTVRSVQEALDLLLVGDGNRMVAETANNLRSSRSHTIFLVTLESVDPCGNGCVRSTLHLVDLAGSERLGKSSSSLINSWESRYINLSLHYLEQVLVALGESGRTHIPYRNSLMTTVLKNSLGGNCCTCMIATLSSEDKDFEETIQTCRFSQRVALVRTEAKINEVLDINRQIRQLKRENAYLKSQLRELQAQRMQGFDDHTDDLLERDKSECCEWVKHFIADPDLAVLPLNDIRKAEYCFNLMREEILKQKPTSSNRHAYSPYSYECGKTPAAMPGTYVSSQGVSTTVRRETISVLQRDTIVRKRRVAADIPRINIIFKKYKSTDGESIVPSRGKGRVDDSGKDGYENNSTSQPPEVPAAFEKVTAHTSQCSVTDQHVAEIASQESWLRKVAASRTPLEIEQAAGVCECITPPTSIEDFEEENICEAFSEASSLHEDVGPVVPHVPTESAEVVNIDLEVLKESSDSVSMASGKNSKGSINMEVANKALQSGSIQMEVPAKESDMTNVFLQNMNSVTSGPNPVMMKKLSEDPPKMSDTDVPPELSAKASSAHSQLTRESSESFGLYSDGKEDSEKYSATSEEQKKEESASLPGELSDKPSGTRSIRSQATKESSESFGLYSEGKDDSEKYSGRSDENKKMSETGSLPPDLSDRPSGSRSANSQTTKASSGSFELYSDGKDDTEEQDDKNYGQGQSALLSGLKSRSQMTVMLANGKRSGVLKRSSHSICHHSPTSKKSWESGGLRSESTKKSSQSCYLNSVEPKKSSDTSCQQSDGTKNSWQSEEPKDGVCLQSEAGRKTGPGHRTETSKKSSQSSCIKSTGSNSSYIRPDGTVRIAERPSIRSEDLGKMSEKPSVRSEDLGRMSEKPSVRIDEMPRVSEISSLRQDDMRRMSGRPSVRIEDTLKMSERPSREVTPKMSERQSVWSEDPKRISERASVRQDELKRASERPSVRIEDITKPSDRYCVRPEDVVRRLSERPSIWSADIKSMTEGEKVPSDDIKSRVSQRPSNGSQGTSQTDEPCNHAEDKKDSDRPEETPKISQRKSVWAEDKRMSARPSTHQPKETQKERKSVWAEDNRTSARQSTYQPEETQKERKSVWAEDNSMSARPSTYQPKESQKERKSVWAEDNRMSARPSTYQPEECPKDRKSVWAEDNRMSARPSTHQPKESQKERKSVWAEDNRMSARPSAYQPEECPKERKSVRGEDNRMSARPSTYQPEETQKERKSVWAEDNRMSARPSAYQPEECPKERKSVRGEDNRMSARPSTYQPEETQKERKSVWTEEKRLSRRHSIFHPEECPKEIKSVLAKDNRMSARPSTYQPEETQKERKSVWAEDNRMSARPSTYQPEETQKERKSVWAEDNRTSARPSTYQPEETQKERKSVWAEDNRTSARPSTYQPEECPKERKSVWAEDNRTSARPSTYQPEESQKERKSVWAEDNRTSARPSTYQPEECPKERKSVRGEDKRMSARPSAYQPEETQKERKSVWAEDNRMSARPSTYQPEECPKERKSVRGEDKTRECRRDPAPISRKKLRRRERAFGQKTRECRRDPAPISRKRLRRRERAFGQKTAECRGDRAPISRKRPRRRRRDRVFGQKT</sequence>
<feature type="compositionally biased region" description="Basic and acidic residues" evidence="7">
    <location>
        <begin position="1316"/>
        <end position="1331"/>
    </location>
</feature>
<dbReference type="PROSITE" id="PS00411">
    <property type="entry name" value="KINESIN_MOTOR_1"/>
    <property type="match status" value="1"/>
</dbReference>
<feature type="compositionally biased region" description="Polar residues" evidence="7">
    <location>
        <begin position="722"/>
        <end position="732"/>
    </location>
</feature>
<dbReference type="Pfam" id="PF00225">
    <property type="entry name" value="Kinesin"/>
    <property type="match status" value="1"/>
</dbReference>
<feature type="compositionally biased region" description="Basic and acidic residues" evidence="7">
    <location>
        <begin position="1446"/>
        <end position="1460"/>
    </location>
</feature>
<dbReference type="InterPro" id="IPR001752">
    <property type="entry name" value="Kinesin_motor_dom"/>
</dbReference>
<name>A0AAW2HN65_9NEOP</name>
<proteinExistence type="inferred from homology"/>
<comment type="subcellular location">
    <subcellularLocation>
        <location evidence="1">Cytoplasm</location>
        <location evidence="1">Cytoskeleton</location>
    </subcellularLocation>
</comment>
<dbReference type="InterPro" id="IPR027417">
    <property type="entry name" value="P-loop_NTPase"/>
</dbReference>
<gene>
    <name evidence="9" type="ORF">PYX00_008153</name>
</gene>
<feature type="compositionally biased region" description="Polar residues" evidence="7">
    <location>
        <begin position="829"/>
        <end position="846"/>
    </location>
</feature>
<feature type="region of interest" description="Disordered" evidence="7">
    <location>
        <begin position="688"/>
        <end position="1774"/>
    </location>
</feature>
<feature type="compositionally biased region" description="Basic and acidic residues" evidence="7">
    <location>
        <begin position="1368"/>
        <end position="1383"/>
    </location>
</feature>
<feature type="compositionally biased region" description="Basic and acidic residues" evidence="7">
    <location>
        <begin position="743"/>
        <end position="763"/>
    </location>
</feature>
<comment type="similarity">
    <text evidence="5">Belongs to the TRAFAC class myosin-kinesin ATPase superfamily. Kinesin family.</text>
</comment>
<dbReference type="GO" id="GO:0008017">
    <property type="term" value="F:microtubule binding"/>
    <property type="evidence" value="ECO:0007669"/>
    <property type="project" value="InterPro"/>
</dbReference>
<keyword evidence="3 5" id="KW-0067">ATP-binding</keyword>
<dbReference type="GO" id="GO:0005524">
    <property type="term" value="F:ATP binding"/>
    <property type="evidence" value="ECO:0007669"/>
    <property type="project" value="UniProtKB-UniRule"/>
</dbReference>
<feature type="compositionally biased region" description="Polar residues" evidence="7">
    <location>
        <begin position="942"/>
        <end position="957"/>
    </location>
</feature>
<keyword evidence="4" id="KW-0206">Cytoskeleton</keyword>
<evidence type="ECO:0000256" key="4">
    <source>
        <dbReference type="ARBA" id="ARBA00023212"/>
    </source>
</evidence>
<feature type="compositionally biased region" description="Polar residues" evidence="7">
    <location>
        <begin position="1592"/>
        <end position="1601"/>
    </location>
</feature>
<dbReference type="InterPro" id="IPR027640">
    <property type="entry name" value="Kinesin-like_fam"/>
</dbReference>
<evidence type="ECO:0000256" key="1">
    <source>
        <dbReference type="ARBA" id="ARBA00004245"/>
    </source>
</evidence>
<keyword evidence="2 5" id="KW-0547">Nucleotide-binding</keyword>
<dbReference type="PROSITE" id="PS50067">
    <property type="entry name" value="KINESIN_MOTOR_2"/>
    <property type="match status" value="1"/>
</dbReference>
<feature type="compositionally biased region" description="Polar residues" evidence="7">
    <location>
        <begin position="1540"/>
        <end position="1549"/>
    </location>
</feature>
<feature type="compositionally biased region" description="Basic and acidic residues" evidence="7">
    <location>
        <begin position="1576"/>
        <end position="1591"/>
    </location>
</feature>
<dbReference type="Gene3D" id="3.40.850.10">
    <property type="entry name" value="Kinesin motor domain"/>
    <property type="match status" value="1"/>
</dbReference>
<feature type="compositionally biased region" description="Basic and acidic residues" evidence="7">
    <location>
        <begin position="1680"/>
        <end position="1701"/>
    </location>
</feature>
<feature type="compositionally biased region" description="Basic and acidic residues" evidence="7">
    <location>
        <begin position="1628"/>
        <end position="1643"/>
    </location>
</feature>
<dbReference type="EMBL" id="JARGDH010000004">
    <property type="protein sequence ID" value="KAL0270881.1"/>
    <property type="molecule type" value="Genomic_DNA"/>
</dbReference>
<feature type="compositionally biased region" description="Basic and acidic residues" evidence="7">
    <location>
        <begin position="1101"/>
        <end position="1151"/>
    </location>
</feature>
<reference evidence="9" key="1">
    <citation type="journal article" date="2024" name="Gigascience">
        <title>Chromosome-level genome of the poultry shaft louse Menopon gallinae provides insight into the host-switching and adaptive evolution of parasitic lice.</title>
        <authorList>
            <person name="Xu Y."/>
            <person name="Ma L."/>
            <person name="Liu S."/>
            <person name="Liang Y."/>
            <person name="Liu Q."/>
            <person name="He Z."/>
            <person name="Tian L."/>
            <person name="Duan Y."/>
            <person name="Cai W."/>
            <person name="Li H."/>
            <person name="Song F."/>
        </authorList>
    </citation>
    <scope>NUCLEOTIDE SEQUENCE</scope>
    <source>
        <strain evidence="9">Cailab_2023a</strain>
    </source>
</reference>
<feature type="compositionally biased region" description="Basic and acidic residues" evidence="7">
    <location>
        <begin position="1420"/>
        <end position="1435"/>
    </location>
</feature>
<dbReference type="InterPro" id="IPR036961">
    <property type="entry name" value="Kinesin_motor_dom_sf"/>
</dbReference>
<evidence type="ECO:0000259" key="8">
    <source>
        <dbReference type="PROSITE" id="PS50067"/>
    </source>
</evidence>
<feature type="compositionally biased region" description="Basic and acidic residues" evidence="7">
    <location>
        <begin position="1394"/>
        <end position="1409"/>
    </location>
</feature>
<feature type="compositionally biased region" description="Basic and acidic residues" evidence="7">
    <location>
        <begin position="1339"/>
        <end position="1357"/>
    </location>
</feature>
<feature type="compositionally biased region" description="Basic and acidic residues" evidence="7">
    <location>
        <begin position="1072"/>
        <end position="1094"/>
    </location>
</feature>
<feature type="binding site" evidence="5">
    <location>
        <begin position="89"/>
        <end position="96"/>
    </location>
    <ligand>
        <name>ATP</name>
        <dbReference type="ChEBI" id="CHEBI:30616"/>
    </ligand>
</feature>
<dbReference type="PRINTS" id="PR00380">
    <property type="entry name" value="KINESINHEAVY"/>
</dbReference>
<feature type="compositionally biased region" description="Basic and acidic residues" evidence="7">
    <location>
        <begin position="702"/>
        <end position="712"/>
    </location>
</feature>
<feature type="compositionally biased region" description="Basic and acidic residues" evidence="7">
    <location>
        <begin position="1714"/>
        <end position="1727"/>
    </location>
</feature>
<evidence type="ECO:0000256" key="2">
    <source>
        <dbReference type="ARBA" id="ARBA00022741"/>
    </source>
</evidence>
<feature type="compositionally biased region" description="Low complexity" evidence="7">
    <location>
        <begin position="985"/>
        <end position="997"/>
    </location>
</feature>
<dbReference type="GO" id="GO:0003777">
    <property type="term" value="F:microtubule motor activity"/>
    <property type="evidence" value="ECO:0007669"/>
    <property type="project" value="InterPro"/>
</dbReference>
<feature type="coiled-coil region" evidence="6">
    <location>
        <begin position="334"/>
        <end position="368"/>
    </location>
</feature>
<feature type="compositionally biased region" description="Basic and acidic residues" evidence="7">
    <location>
        <begin position="1498"/>
        <end position="1513"/>
    </location>
</feature>
<evidence type="ECO:0000256" key="7">
    <source>
        <dbReference type="SAM" id="MobiDB-lite"/>
    </source>
</evidence>
<comment type="caution">
    <text evidence="9">The sequence shown here is derived from an EMBL/GenBank/DDBJ whole genome shotgun (WGS) entry which is preliminary data.</text>
</comment>
<accession>A0AAW2HN65</accession>
<keyword evidence="6" id="KW-0175">Coiled coil</keyword>
<keyword evidence="4" id="KW-0963">Cytoplasm</keyword>
<feature type="compositionally biased region" description="Basic and acidic residues" evidence="7">
    <location>
        <begin position="1195"/>
        <end position="1212"/>
    </location>
</feature>
<feature type="compositionally biased region" description="Basic and acidic residues" evidence="7">
    <location>
        <begin position="1468"/>
        <end position="1487"/>
    </location>
</feature>
<feature type="compositionally biased region" description="Basic and acidic residues" evidence="7">
    <location>
        <begin position="797"/>
        <end position="816"/>
    </location>
</feature>
<feature type="compositionally biased region" description="Basic residues" evidence="7">
    <location>
        <begin position="893"/>
        <end position="903"/>
    </location>
</feature>
<feature type="compositionally biased region" description="Basic and acidic residues" evidence="7">
    <location>
        <begin position="1654"/>
        <end position="1669"/>
    </location>
</feature>
<dbReference type="SMART" id="SM00129">
    <property type="entry name" value="KISc"/>
    <property type="match status" value="1"/>
</dbReference>
<feature type="compositionally biased region" description="Basic and acidic residues" evidence="7">
    <location>
        <begin position="1602"/>
        <end position="1617"/>
    </location>
</feature>
<dbReference type="GO" id="GO:0007018">
    <property type="term" value="P:microtubule-based movement"/>
    <property type="evidence" value="ECO:0007669"/>
    <property type="project" value="InterPro"/>
</dbReference>
<protein>
    <recommendedName>
        <fullName evidence="8">Kinesin motor domain-containing protein</fullName>
    </recommendedName>
</protein>
<dbReference type="PANTHER" id="PTHR47968">
    <property type="entry name" value="CENTROMERE PROTEIN E"/>
    <property type="match status" value="1"/>
</dbReference>
<feature type="compositionally biased region" description="Basic residues" evidence="7">
    <location>
        <begin position="1756"/>
        <end position="1767"/>
    </location>
</feature>
<feature type="compositionally biased region" description="Basic and acidic residues" evidence="7">
    <location>
        <begin position="1264"/>
        <end position="1273"/>
    </location>
</feature>
<feature type="compositionally biased region" description="Basic and acidic residues" evidence="7">
    <location>
        <begin position="512"/>
        <end position="522"/>
    </location>
</feature>
<feature type="compositionally biased region" description="Polar residues" evidence="7">
    <location>
        <begin position="1254"/>
        <end position="1263"/>
    </location>
</feature>
<feature type="compositionally biased region" description="Polar residues" evidence="7">
    <location>
        <begin position="774"/>
        <end position="786"/>
    </location>
</feature>